<evidence type="ECO:0000256" key="1">
    <source>
        <dbReference type="SAM" id="MobiDB-lite"/>
    </source>
</evidence>
<feature type="region of interest" description="Disordered" evidence="1">
    <location>
        <begin position="152"/>
        <end position="190"/>
    </location>
</feature>
<sequence>MQNVVGGLLLIVYQRKRLRTAVELMELKKLANGGGLKDDRLVVKQQYEIESKTKSSTTRERKKSKYDIEVDELMLKLKSAVVDRFYLRNEGHLDPIFTFVSAPSTSFENAAHKGFDEAYGVKDLVQMHALDHHQFLTSQHLSEYNLQGRNFTEEEDDGGVNHRGGVNGGKNQNKRKRVDKKSDIIKERNL</sequence>
<dbReference type="AlphaFoldDB" id="A0ABD1G680"/>
<name>A0ABD1G680_SALDI</name>
<keyword evidence="3" id="KW-1185">Reference proteome</keyword>
<protein>
    <submittedName>
        <fullName evidence="2">Uncharacterized protein</fullName>
    </submittedName>
</protein>
<accession>A0ABD1G680</accession>
<gene>
    <name evidence="2" type="ORF">AAHA92_27258</name>
</gene>
<reference evidence="2 3" key="1">
    <citation type="submission" date="2024-06" db="EMBL/GenBank/DDBJ databases">
        <title>A chromosome level genome sequence of Diviner's sage (Salvia divinorum).</title>
        <authorList>
            <person name="Ford S.A."/>
            <person name="Ro D.-K."/>
            <person name="Ness R.W."/>
            <person name="Phillips M.A."/>
        </authorList>
    </citation>
    <scope>NUCLEOTIDE SEQUENCE [LARGE SCALE GENOMIC DNA]</scope>
    <source>
        <strain evidence="2">SAF-2024a</strain>
        <tissue evidence="2">Leaf</tissue>
    </source>
</reference>
<evidence type="ECO:0000313" key="3">
    <source>
        <dbReference type="Proteomes" id="UP001567538"/>
    </source>
</evidence>
<feature type="compositionally biased region" description="Basic and acidic residues" evidence="1">
    <location>
        <begin position="180"/>
        <end position="190"/>
    </location>
</feature>
<dbReference type="EMBL" id="JBEAFC010000010">
    <property type="protein sequence ID" value="KAL1538518.1"/>
    <property type="molecule type" value="Genomic_DNA"/>
</dbReference>
<comment type="caution">
    <text evidence="2">The sequence shown here is derived from an EMBL/GenBank/DDBJ whole genome shotgun (WGS) entry which is preliminary data.</text>
</comment>
<proteinExistence type="predicted"/>
<dbReference type="Proteomes" id="UP001567538">
    <property type="component" value="Unassembled WGS sequence"/>
</dbReference>
<evidence type="ECO:0000313" key="2">
    <source>
        <dbReference type="EMBL" id="KAL1538518.1"/>
    </source>
</evidence>
<organism evidence="2 3">
    <name type="scientific">Salvia divinorum</name>
    <name type="common">Maria pastora</name>
    <name type="synonym">Diviner's sage</name>
    <dbReference type="NCBI Taxonomy" id="28513"/>
    <lineage>
        <taxon>Eukaryota</taxon>
        <taxon>Viridiplantae</taxon>
        <taxon>Streptophyta</taxon>
        <taxon>Embryophyta</taxon>
        <taxon>Tracheophyta</taxon>
        <taxon>Spermatophyta</taxon>
        <taxon>Magnoliopsida</taxon>
        <taxon>eudicotyledons</taxon>
        <taxon>Gunneridae</taxon>
        <taxon>Pentapetalae</taxon>
        <taxon>asterids</taxon>
        <taxon>lamiids</taxon>
        <taxon>Lamiales</taxon>
        <taxon>Lamiaceae</taxon>
        <taxon>Nepetoideae</taxon>
        <taxon>Mentheae</taxon>
        <taxon>Salviinae</taxon>
        <taxon>Salvia</taxon>
        <taxon>Salvia subgen. Calosphace</taxon>
    </lineage>
</organism>